<dbReference type="Pfam" id="PF00378">
    <property type="entry name" value="ECH_1"/>
    <property type="match status" value="1"/>
</dbReference>
<dbReference type="GO" id="GO:0016836">
    <property type="term" value="F:hydro-lyase activity"/>
    <property type="evidence" value="ECO:0007669"/>
    <property type="project" value="TreeGrafter"/>
</dbReference>
<proteinExistence type="predicted"/>
<keyword evidence="3" id="KW-0443">Lipid metabolism</keyword>
<dbReference type="AlphaFoldDB" id="A0A9Q3WH75"/>
<organism evidence="4 5">
    <name type="scientific">Ruegeria pomeroyi</name>
    <dbReference type="NCBI Taxonomy" id="89184"/>
    <lineage>
        <taxon>Bacteria</taxon>
        <taxon>Pseudomonadati</taxon>
        <taxon>Pseudomonadota</taxon>
        <taxon>Alphaproteobacteria</taxon>
        <taxon>Rhodobacterales</taxon>
        <taxon>Roseobacteraceae</taxon>
        <taxon>Ruegeria</taxon>
    </lineage>
</organism>
<evidence type="ECO:0000256" key="3">
    <source>
        <dbReference type="ARBA" id="ARBA00023098"/>
    </source>
</evidence>
<evidence type="ECO:0000313" key="5">
    <source>
        <dbReference type="Proteomes" id="UP000813672"/>
    </source>
</evidence>
<dbReference type="Gene3D" id="3.90.226.10">
    <property type="entry name" value="2-enoyl-CoA Hydratase, Chain A, domain 1"/>
    <property type="match status" value="1"/>
</dbReference>
<accession>A0A9Q3WH75</accession>
<reference evidence="4" key="1">
    <citation type="journal article" date="2021" name="Environ. Microbiol.">
        <title>Cryptic niche differentiation of novel sediment ecotypes of Rugeria pomeroyi correlates with nitrate respiration.</title>
        <authorList>
            <person name="Lin X."/>
            <person name="McNichol J."/>
            <person name="Chu X."/>
            <person name="Qian Y."/>
            <person name="Luo H."/>
        </authorList>
    </citation>
    <scope>NUCLEOTIDE SEQUENCE</scope>
    <source>
        <strain evidence="4">SZCCDBB064</strain>
    </source>
</reference>
<evidence type="ECO:0000256" key="1">
    <source>
        <dbReference type="ARBA" id="ARBA00022832"/>
    </source>
</evidence>
<keyword evidence="1" id="KW-0276">Fatty acid metabolism</keyword>
<dbReference type="InterPro" id="IPR052377">
    <property type="entry name" value="Mitochondrial_ECH-domain"/>
</dbReference>
<sequence>MTDMSQEPLVGEELSEAVLTLTLGRAPAHPLSRAMIAALHDALRRAMVDDRVHVLVIHGPGRIFCAGHDLKEIARHRADPDEGKAFVSELFAACAALMLDLARCPKPTIAMVEGIATAAGLQLMASCDLAYASPAARFCLPGVKNGGFCTTPAVAVSRLIGPRAVKEMAMTSATYGADWALAAGLINRILPDETLAAHVGALARDLAACNQGPLRRGIATLDRHLDLPLEDAYALATPVMIEHFMDPGRRHQDWTE</sequence>
<dbReference type="InterPro" id="IPR029045">
    <property type="entry name" value="ClpP/crotonase-like_dom_sf"/>
</dbReference>
<dbReference type="PANTHER" id="PTHR43602">
    <property type="match status" value="1"/>
</dbReference>
<dbReference type="SUPFAM" id="SSF52096">
    <property type="entry name" value="ClpP/crotonase"/>
    <property type="match status" value="1"/>
</dbReference>
<dbReference type="CDD" id="cd06558">
    <property type="entry name" value="crotonase-like"/>
    <property type="match status" value="1"/>
</dbReference>
<dbReference type="GO" id="GO:0006631">
    <property type="term" value="P:fatty acid metabolic process"/>
    <property type="evidence" value="ECO:0007669"/>
    <property type="project" value="UniProtKB-KW"/>
</dbReference>
<protein>
    <submittedName>
        <fullName evidence="4">Enoyl-CoA hydratase/isomerase family protein</fullName>
    </submittedName>
</protein>
<comment type="caution">
    <text evidence="4">The sequence shown here is derived from an EMBL/GenBank/DDBJ whole genome shotgun (WGS) entry which is preliminary data.</text>
</comment>
<dbReference type="InterPro" id="IPR001753">
    <property type="entry name" value="Enoyl-CoA_hydra/iso"/>
</dbReference>
<name>A0A9Q3WH75_9RHOB</name>
<gene>
    <name evidence="4" type="ORF">KBY27_02325</name>
</gene>
<evidence type="ECO:0000256" key="2">
    <source>
        <dbReference type="ARBA" id="ARBA00022946"/>
    </source>
</evidence>
<dbReference type="RefSeq" id="WP_234218258.1">
    <property type="nucleotide sequence ID" value="NZ_JAGQAF010000001.1"/>
</dbReference>
<dbReference type="Proteomes" id="UP000813672">
    <property type="component" value="Unassembled WGS sequence"/>
</dbReference>
<keyword evidence="2" id="KW-0809">Transit peptide</keyword>
<evidence type="ECO:0000313" key="4">
    <source>
        <dbReference type="EMBL" id="MCE8536285.1"/>
    </source>
</evidence>
<dbReference type="EMBL" id="JAGQAF010000001">
    <property type="protein sequence ID" value="MCE8536285.1"/>
    <property type="molecule type" value="Genomic_DNA"/>
</dbReference>
<dbReference type="Gene3D" id="1.10.287.2460">
    <property type="match status" value="1"/>
</dbReference>
<dbReference type="PANTHER" id="PTHR43602:SF1">
    <property type="entry name" value="ENOYL-COA HYDRATASE DOMAIN-CONTAINING PROTEIN 3, MITOCHONDRIAL"/>
    <property type="match status" value="1"/>
</dbReference>